<comment type="caution">
    <text evidence="6">The sequence shown here is derived from an EMBL/GenBank/DDBJ whole genome shotgun (WGS) entry which is preliminary data.</text>
</comment>
<dbReference type="Pfam" id="PF00026">
    <property type="entry name" value="Asp"/>
    <property type="match status" value="1"/>
</dbReference>
<evidence type="ECO:0000256" key="4">
    <source>
        <dbReference type="SAM" id="SignalP"/>
    </source>
</evidence>
<dbReference type="EMBL" id="JAPQKH010000005">
    <property type="protein sequence ID" value="KAJ5097233.1"/>
    <property type="molecule type" value="Genomic_DNA"/>
</dbReference>
<feature type="domain" description="Peptidase A1" evidence="5">
    <location>
        <begin position="71"/>
        <end position="380"/>
    </location>
</feature>
<organism evidence="6 7">
    <name type="scientific">Penicillium angulare</name>
    <dbReference type="NCBI Taxonomy" id="116970"/>
    <lineage>
        <taxon>Eukaryota</taxon>
        <taxon>Fungi</taxon>
        <taxon>Dikarya</taxon>
        <taxon>Ascomycota</taxon>
        <taxon>Pezizomycotina</taxon>
        <taxon>Eurotiomycetes</taxon>
        <taxon>Eurotiomycetidae</taxon>
        <taxon>Eurotiales</taxon>
        <taxon>Aspergillaceae</taxon>
        <taxon>Penicillium</taxon>
    </lineage>
</organism>
<dbReference type="Gene3D" id="2.40.70.10">
    <property type="entry name" value="Acid Proteases"/>
    <property type="match status" value="2"/>
</dbReference>
<reference evidence="6" key="1">
    <citation type="submission" date="2022-11" db="EMBL/GenBank/DDBJ databases">
        <authorList>
            <person name="Petersen C."/>
        </authorList>
    </citation>
    <scope>NUCLEOTIDE SEQUENCE</scope>
    <source>
        <strain evidence="6">IBT 30069</strain>
    </source>
</reference>
<dbReference type="Proteomes" id="UP001149165">
    <property type="component" value="Unassembled WGS sequence"/>
</dbReference>
<evidence type="ECO:0000256" key="3">
    <source>
        <dbReference type="PIRSR" id="PIRSR601461-2"/>
    </source>
</evidence>
<gene>
    <name evidence="6" type="ORF">N7456_007954</name>
</gene>
<dbReference type="GO" id="GO:0006508">
    <property type="term" value="P:proteolysis"/>
    <property type="evidence" value="ECO:0007669"/>
    <property type="project" value="InterPro"/>
</dbReference>
<reference evidence="6" key="2">
    <citation type="journal article" date="2023" name="IMA Fungus">
        <title>Comparative genomic study of the Penicillium genus elucidates a diverse pangenome and 15 lateral gene transfer events.</title>
        <authorList>
            <person name="Petersen C."/>
            <person name="Sorensen T."/>
            <person name="Nielsen M.R."/>
            <person name="Sondergaard T.E."/>
            <person name="Sorensen J.L."/>
            <person name="Fitzpatrick D.A."/>
            <person name="Frisvad J.C."/>
            <person name="Nielsen K.L."/>
        </authorList>
    </citation>
    <scope>NUCLEOTIDE SEQUENCE</scope>
    <source>
        <strain evidence="6">IBT 30069</strain>
    </source>
</reference>
<feature type="chain" id="PRO_5040945177" description="Peptidase A1 domain-containing protein" evidence="4">
    <location>
        <begin position="25"/>
        <end position="434"/>
    </location>
</feature>
<keyword evidence="7" id="KW-1185">Reference proteome</keyword>
<proteinExistence type="inferred from homology"/>
<evidence type="ECO:0000313" key="6">
    <source>
        <dbReference type="EMBL" id="KAJ5097233.1"/>
    </source>
</evidence>
<dbReference type="PRINTS" id="PR00792">
    <property type="entry name" value="PEPSIN"/>
</dbReference>
<keyword evidence="4" id="KW-0732">Signal</keyword>
<dbReference type="OrthoDB" id="771136at2759"/>
<comment type="similarity">
    <text evidence="1">Belongs to the peptidase A1 family.</text>
</comment>
<evidence type="ECO:0000256" key="2">
    <source>
        <dbReference type="ARBA" id="ARBA00022801"/>
    </source>
</evidence>
<keyword evidence="3" id="KW-1015">Disulfide bond</keyword>
<accession>A0A9W9FBM0</accession>
<dbReference type="PROSITE" id="PS51767">
    <property type="entry name" value="PEPTIDASE_A1"/>
    <property type="match status" value="1"/>
</dbReference>
<name>A0A9W9FBM0_9EURO</name>
<keyword evidence="2" id="KW-0378">Hydrolase</keyword>
<dbReference type="AlphaFoldDB" id="A0A9W9FBM0"/>
<sequence length="434" mass="46958">MRSDSALLLLGLADAALSTASVQARDTPAVLAMPFVYERDTSLRLSRRSNTLDVDAGGEIVPGIFPAMRTFAANFTYGTPPQHFQAYLETVTNGCWLVTARGSCSDSDCADEWGSYNITNSTSATELDEPFDTWFSTLGSEHLNGSFVTDNLTIGGATLKDMKMGLFDPSQYGDNTLGLGYGNESSVSLTQSLADAGVINSPSFSIYDNTVLFGGVNKAKYNGSLETFPIVNSSTSSLDRALRLNMEDIYFDGKSISSDKLFPLDAIFDVQVPYTYIPVSVAEALSKKIETASEPNYGGLLNFSCNALHNDSKISFKFGDTGFEFDLEEFIVYDEMDETCFLKIASYNGTIDEGKIILGADFINKTYAVFDLENDEISLAKRTWTDAEDDIVEIKSGKNGVPGTKDHDSAGTRVGMSVGVTTLLVVSAMFAMAI</sequence>
<dbReference type="PANTHER" id="PTHR47966:SF65">
    <property type="entry name" value="ASPARTIC-TYPE ENDOPEPTIDASE"/>
    <property type="match status" value="1"/>
</dbReference>
<feature type="disulfide bond" evidence="3">
    <location>
        <begin position="305"/>
        <end position="340"/>
    </location>
</feature>
<feature type="signal peptide" evidence="4">
    <location>
        <begin position="1"/>
        <end position="24"/>
    </location>
</feature>
<dbReference type="GO" id="GO:0004190">
    <property type="term" value="F:aspartic-type endopeptidase activity"/>
    <property type="evidence" value="ECO:0007669"/>
    <property type="project" value="InterPro"/>
</dbReference>
<evidence type="ECO:0000313" key="7">
    <source>
        <dbReference type="Proteomes" id="UP001149165"/>
    </source>
</evidence>
<dbReference type="InterPro" id="IPR021109">
    <property type="entry name" value="Peptidase_aspartic_dom_sf"/>
</dbReference>
<evidence type="ECO:0000259" key="5">
    <source>
        <dbReference type="PROSITE" id="PS51767"/>
    </source>
</evidence>
<protein>
    <recommendedName>
        <fullName evidence="5">Peptidase A1 domain-containing protein</fullName>
    </recommendedName>
</protein>
<dbReference type="InterPro" id="IPR001461">
    <property type="entry name" value="Aspartic_peptidase_A1"/>
</dbReference>
<dbReference type="InterPro" id="IPR033121">
    <property type="entry name" value="PEPTIDASE_A1"/>
</dbReference>
<evidence type="ECO:0000256" key="1">
    <source>
        <dbReference type="ARBA" id="ARBA00007447"/>
    </source>
</evidence>
<dbReference type="PANTHER" id="PTHR47966">
    <property type="entry name" value="BETA-SITE APP-CLEAVING ENZYME, ISOFORM A-RELATED"/>
    <property type="match status" value="1"/>
</dbReference>
<dbReference type="SUPFAM" id="SSF50630">
    <property type="entry name" value="Acid proteases"/>
    <property type="match status" value="1"/>
</dbReference>